<reference evidence="3" key="1">
    <citation type="submission" date="2016-10" db="EMBL/GenBank/DDBJ databases">
        <authorList>
            <person name="Varghese N."/>
            <person name="Submissions S."/>
        </authorList>
    </citation>
    <scope>NUCLEOTIDE SEQUENCE [LARGE SCALE GENOMIC DNA]</scope>
    <source>
        <strain evidence="3">DSM 19110</strain>
    </source>
</reference>
<feature type="transmembrane region" description="Helical" evidence="1">
    <location>
        <begin position="26"/>
        <end position="45"/>
    </location>
</feature>
<organism evidence="2 3">
    <name type="scientific">Pedobacter steynii</name>
    <dbReference type="NCBI Taxonomy" id="430522"/>
    <lineage>
        <taxon>Bacteria</taxon>
        <taxon>Pseudomonadati</taxon>
        <taxon>Bacteroidota</taxon>
        <taxon>Sphingobacteriia</taxon>
        <taxon>Sphingobacteriales</taxon>
        <taxon>Sphingobacteriaceae</taxon>
        <taxon>Pedobacter</taxon>
    </lineage>
</organism>
<evidence type="ECO:0000256" key="1">
    <source>
        <dbReference type="SAM" id="Phobius"/>
    </source>
</evidence>
<feature type="transmembrane region" description="Helical" evidence="1">
    <location>
        <begin position="103"/>
        <end position="122"/>
    </location>
</feature>
<feature type="transmembrane region" description="Helical" evidence="1">
    <location>
        <begin position="57"/>
        <end position="77"/>
    </location>
</feature>
<dbReference type="EMBL" id="FNGY01000007">
    <property type="protein sequence ID" value="SDN35816.1"/>
    <property type="molecule type" value="Genomic_DNA"/>
</dbReference>
<keyword evidence="1" id="KW-0812">Transmembrane</keyword>
<evidence type="ECO:0000313" key="3">
    <source>
        <dbReference type="Proteomes" id="UP000183200"/>
    </source>
</evidence>
<keyword evidence="1" id="KW-0472">Membrane</keyword>
<accession>A0A1H0AS15</accession>
<gene>
    <name evidence="2" type="ORF">SAMN05421820_107172</name>
</gene>
<proteinExistence type="predicted"/>
<dbReference type="AlphaFoldDB" id="A0A1H0AS15"/>
<evidence type="ECO:0000313" key="2">
    <source>
        <dbReference type="EMBL" id="SDN35816.1"/>
    </source>
</evidence>
<protein>
    <submittedName>
        <fullName evidence="2">Uncharacterized protein</fullName>
    </submittedName>
</protein>
<dbReference type="Proteomes" id="UP000183200">
    <property type="component" value="Unassembled WGS sequence"/>
</dbReference>
<name>A0A1H0AS15_9SPHI</name>
<keyword evidence="1" id="KW-1133">Transmembrane helix</keyword>
<keyword evidence="3" id="KW-1185">Reference proteome</keyword>
<sequence length="130" mass="15745">MYYYLFYKFYKIAKTLKSTSLTEMKAGVVVMALETWFLFSLFNYYDLLKGQDSRREFFSFQILLPCLVILTIKWVAFVRDDTWKAYFKEFDLWSKEKNRRGTWIVLLIVALLFANLVFSGYLRSPSKFRW</sequence>